<evidence type="ECO:0000256" key="1">
    <source>
        <dbReference type="ARBA" id="ARBA00022614"/>
    </source>
</evidence>
<dbReference type="Gene3D" id="3.80.10.10">
    <property type="entry name" value="Ribonuclease Inhibitor"/>
    <property type="match status" value="1"/>
</dbReference>
<dbReference type="EMBL" id="JBGFUD010000122">
    <property type="protein sequence ID" value="MFH4973739.1"/>
    <property type="molecule type" value="Genomic_DNA"/>
</dbReference>
<dbReference type="AlphaFoldDB" id="A0ABD6E250"/>
<proteinExistence type="predicted"/>
<evidence type="ECO:0000313" key="6">
    <source>
        <dbReference type="Proteomes" id="UP001608902"/>
    </source>
</evidence>
<organism evidence="5 6">
    <name type="scientific">Gnathostoma spinigerum</name>
    <dbReference type="NCBI Taxonomy" id="75299"/>
    <lineage>
        <taxon>Eukaryota</taxon>
        <taxon>Metazoa</taxon>
        <taxon>Ecdysozoa</taxon>
        <taxon>Nematoda</taxon>
        <taxon>Chromadorea</taxon>
        <taxon>Rhabditida</taxon>
        <taxon>Spirurina</taxon>
        <taxon>Gnathostomatomorpha</taxon>
        <taxon>Gnathostomatoidea</taxon>
        <taxon>Gnathostomatidae</taxon>
        <taxon>Gnathostoma</taxon>
    </lineage>
</organism>
<dbReference type="SMART" id="SM00369">
    <property type="entry name" value="LRR_TYP"/>
    <property type="match status" value="4"/>
</dbReference>
<keyword evidence="4" id="KW-1133">Transmembrane helix</keyword>
<dbReference type="InterPro" id="IPR032675">
    <property type="entry name" value="LRR_dom_sf"/>
</dbReference>
<evidence type="ECO:0000256" key="4">
    <source>
        <dbReference type="SAM" id="Phobius"/>
    </source>
</evidence>
<dbReference type="PANTHER" id="PTHR24373:SF370">
    <property type="entry name" value="FISH-LIPS, ISOFORM E"/>
    <property type="match status" value="1"/>
</dbReference>
<keyword evidence="6" id="KW-1185">Reference proteome</keyword>
<reference evidence="5 6" key="1">
    <citation type="submission" date="2024-08" db="EMBL/GenBank/DDBJ databases">
        <title>Gnathostoma spinigerum genome.</title>
        <authorList>
            <person name="Gonzalez-Bertolin B."/>
            <person name="Monzon S."/>
            <person name="Zaballos A."/>
            <person name="Jimenez P."/>
            <person name="Dekumyoy P."/>
            <person name="Varona S."/>
            <person name="Cuesta I."/>
            <person name="Sumanam S."/>
            <person name="Adisakwattana P."/>
            <person name="Gasser R.B."/>
            <person name="Hernandez-Gonzalez A."/>
            <person name="Young N.D."/>
            <person name="Perteguer M.J."/>
        </authorList>
    </citation>
    <scope>NUCLEOTIDE SEQUENCE [LARGE SCALE GENOMIC DNA]</scope>
    <source>
        <strain evidence="5">AL3</strain>
        <tissue evidence="5">Liver</tissue>
    </source>
</reference>
<keyword evidence="2" id="KW-0732">Signal</keyword>
<name>A0ABD6E250_9BILA</name>
<evidence type="ECO:0000313" key="5">
    <source>
        <dbReference type="EMBL" id="MFH4973739.1"/>
    </source>
</evidence>
<dbReference type="PANTHER" id="PTHR24373">
    <property type="entry name" value="SLIT RELATED LEUCINE-RICH REPEAT NEURONAL PROTEIN"/>
    <property type="match status" value="1"/>
</dbReference>
<sequence>MNEKHTFVHFLLVILFSVVTCIVYWPVRCPSRCTCVPDAIEDELLEVTCKWSRTASKAQPLANFPRNITKILSLECDSDFSSELSDDLFAGFSNLQILKIQNCAVAILPSHLFRGLSALRSLYLYQMALNDLPLTIAENLFDDLRRLEKLSIIDSHVYSFPEGSLCTVPNLQVLNMSHNWLTSANIGFTPNCSSNQVIIVDFSHNRISAIRSSDLNAFPIVHHLSVSNNQISEVDDDAFHLNTVLQNFDASNNQIDKVPNLPGYIIGIMTMVGNALEGEAVTERYH</sequence>
<keyword evidence="3" id="KW-0677">Repeat</keyword>
<evidence type="ECO:0000256" key="2">
    <source>
        <dbReference type="ARBA" id="ARBA00022729"/>
    </source>
</evidence>
<evidence type="ECO:0000256" key="3">
    <source>
        <dbReference type="ARBA" id="ARBA00022737"/>
    </source>
</evidence>
<protein>
    <submittedName>
        <fullName evidence="5">Uncharacterized protein</fullName>
    </submittedName>
</protein>
<accession>A0ABD6E250</accession>
<dbReference type="InterPro" id="IPR001611">
    <property type="entry name" value="Leu-rich_rpt"/>
</dbReference>
<keyword evidence="1" id="KW-0433">Leucine-rich repeat</keyword>
<dbReference type="Pfam" id="PF00560">
    <property type="entry name" value="LRR_1"/>
    <property type="match status" value="1"/>
</dbReference>
<dbReference type="SUPFAM" id="SSF52058">
    <property type="entry name" value="L domain-like"/>
    <property type="match status" value="1"/>
</dbReference>
<gene>
    <name evidence="5" type="ORF">AB6A40_000448</name>
</gene>
<comment type="caution">
    <text evidence="5">The sequence shown here is derived from an EMBL/GenBank/DDBJ whole genome shotgun (WGS) entry which is preliminary data.</text>
</comment>
<dbReference type="InterPro" id="IPR050328">
    <property type="entry name" value="Dev_Immune_Receptor"/>
</dbReference>
<dbReference type="Proteomes" id="UP001608902">
    <property type="component" value="Unassembled WGS sequence"/>
</dbReference>
<feature type="transmembrane region" description="Helical" evidence="4">
    <location>
        <begin position="7"/>
        <end position="27"/>
    </location>
</feature>
<keyword evidence="4" id="KW-0812">Transmembrane</keyword>
<dbReference type="InterPro" id="IPR003591">
    <property type="entry name" value="Leu-rich_rpt_typical-subtyp"/>
</dbReference>
<keyword evidence="4" id="KW-0472">Membrane</keyword>